<dbReference type="Gene3D" id="3.40.50.1820">
    <property type="entry name" value="alpha/beta hydrolase"/>
    <property type="match status" value="1"/>
</dbReference>
<keyword evidence="1" id="KW-0812">Transmembrane</keyword>
<reference evidence="2" key="1">
    <citation type="submission" date="2013-07" db="EMBL/GenBank/DDBJ databases">
        <title>The Genome Sequence of Cryptococcus dejecticola CBS10117.</title>
        <authorList>
            <consortium name="The Broad Institute Genome Sequencing Platform"/>
            <person name="Cuomo C."/>
            <person name="Litvintseva A."/>
            <person name="Chen Y."/>
            <person name="Heitman J."/>
            <person name="Sun S."/>
            <person name="Springer D."/>
            <person name="Dromer F."/>
            <person name="Young S.K."/>
            <person name="Zeng Q."/>
            <person name="Gargeya S."/>
            <person name="Fitzgerald M."/>
            <person name="Abouelleil A."/>
            <person name="Alvarado L."/>
            <person name="Berlin A.M."/>
            <person name="Chapman S.B."/>
            <person name="Dewar J."/>
            <person name="Goldberg J."/>
            <person name="Griggs A."/>
            <person name="Gujja S."/>
            <person name="Hansen M."/>
            <person name="Howarth C."/>
            <person name="Imamovic A."/>
            <person name="Larimer J."/>
            <person name="McCowan C."/>
            <person name="Murphy C."/>
            <person name="Pearson M."/>
            <person name="Priest M."/>
            <person name="Roberts A."/>
            <person name="Saif S."/>
            <person name="Shea T."/>
            <person name="Sykes S."/>
            <person name="Wortman J."/>
            <person name="Nusbaum C."/>
            <person name="Birren B."/>
        </authorList>
    </citation>
    <scope>NUCLEOTIDE SEQUENCE [LARGE SCALE GENOMIC DNA]</scope>
    <source>
        <strain evidence="2">CBS 10117</strain>
    </source>
</reference>
<dbReference type="EMBL" id="KI894032">
    <property type="protein sequence ID" value="OBR84625.1"/>
    <property type="molecule type" value="Genomic_DNA"/>
</dbReference>
<evidence type="ECO:0000313" key="2">
    <source>
        <dbReference type="EMBL" id="OBR84625.1"/>
    </source>
</evidence>
<dbReference type="Proteomes" id="UP000078595">
    <property type="component" value="Chromosome 6"/>
</dbReference>
<feature type="transmembrane region" description="Helical" evidence="1">
    <location>
        <begin position="76"/>
        <end position="94"/>
    </location>
</feature>
<protein>
    <recommendedName>
        <fullName evidence="5">AB hydrolase-1 domain-containing protein</fullName>
    </recommendedName>
</protein>
<keyword evidence="1" id="KW-1133">Transmembrane helix</keyword>
<dbReference type="InterPro" id="IPR029058">
    <property type="entry name" value="AB_hydrolase_fold"/>
</dbReference>
<organism evidence="2">
    <name type="scientific">Kwoniella dejecticola CBS 10117</name>
    <dbReference type="NCBI Taxonomy" id="1296121"/>
    <lineage>
        <taxon>Eukaryota</taxon>
        <taxon>Fungi</taxon>
        <taxon>Dikarya</taxon>
        <taxon>Basidiomycota</taxon>
        <taxon>Agaricomycotina</taxon>
        <taxon>Tremellomycetes</taxon>
        <taxon>Tremellales</taxon>
        <taxon>Cryptococcaceae</taxon>
        <taxon>Kwoniella</taxon>
    </lineage>
</organism>
<proteinExistence type="predicted"/>
<accession>A0A1A6A3J1</accession>
<dbReference type="VEuPathDB" id="FungiDB:I303_05484"/>
<dbReference type="OrthoDB" id="10249433at2759"/>
<evidence type="ECO:0008006" key="5">
    <source>
        <dbReference type="Google" id="ProtNLM"/>
    </source>
</evidence>
<dbReference type="GeneID" id="28969183"/>
<dbReference type="RefSeq" id="XP_018262467.1">
    <property type="nucleotide sequence ID" value="XM_018408776.1"/>
</dbReference>
<dbReference type="AlphaFoldDB" id="A0A1A6A3J1"/>
<evidence type="ECO:0000313" key="4">
    <source>
        <dbReference type="Proteomes" id="UP000078595"/>
    </source>
</evidence>
<reference evidence="3" key="2">
    <citation type="submission" date="2013-07" db="EMBL/GenBank/DDBJ databases">
        <authorList>
            <consortium name="The Broad Institute Genome Sequencing Platform"/>
            <person name="Cuomo C."/>
            <person name="Litvintseva A."/>
            <person name="Chen Y."/>
            <person name="Heitman J."/>
            <person name="Sun S."/>
            <person name="Springer D."/>
            <person name="Dromer F."/>
            <person name="Young S.K."/>
            <person name="Zeng Q."/>
            <person name="Gargeya S."/>
            <person name="Fitzgerald M."/>
            <person name="Abouelleil A."/>
            <person name="Alvarado L."/>
            <person name="Berlin A.M."/>
            <person name="Chapman S.B."/>
            <person name="Dewar J."/>
            <person name="Goldberg J."/>
            <person name="Griggs A."/>
            <person name="Gujja S."/>
            <person name="Hansen M."/>
            <person name="Howarth C."/>
            <person name="Imamovic A."/>
            <person name="Larimer J."/>
            <person name="McCowan C."/>
            <person name="Murphy C."/>
            <person name="Pearson M."/>
            <person name="Priest M."/>
            <person name="Roberts A."/>
            <person name="Saif S."/>
            <person name="Shea T."/>
            <person name="Sykes S."/>
            <person name="Wortman J."/>
            <person name="Nusbaum C."/>
            <person name="Birren B."/>
        </authorList>
    </citation>
    <scope>NUCLEOTIDE SEQUENCE</scope>
    <source>
        <strain evidence="3">CBS 10117</strain>
    </source>
</reference>
<keyword evidence="4" id="KW-1185">Reference proteome</keyword>
<dbReference type="EMBL" id="CP144535">
    <property type="protein sequence ID" value="WWC62474.1"/>
    <property type="molecule type" value="Genomic_DNA"/>
</dbReference>
<evidence type="ECO:0000256" key="1">
    <source>
        <dbReference type="SAM" id="Phobius"/>
    </source>
</evidence>
<feature type="transmembrane region" description="Helical" evidence="1">
    <location>
        <begin position="21"/>
        <end position="41"/>
    </location>
</feature>
<keyword evidence="1" id="KW-0472">Membrane</keyword>
<dbReference type="SUPFAM" id="SSF53474">
    <property type="entry name" value="alpha/beta-Hydrolases"/>
    <property type="match status" value="1"/>
</dbReference>
<reference evidence="3" key="3">
    <citation type="submission" date="2024-02" db="EMBL/GenBank/DDBJ databases">
        <title>Comparative genomics of Cryptococcus and Kwoniella reveals pathogenesis evolution and contrasting modes of karyotype evolution via chromosome fusion or intercentromeric recombination.</title>
        <authorList>
            <person name="Coelho M.A."/>
            <person name="David-Palma M."/>
            <person name="Shea T."/>
            <person name="Bowers K."/>
            <person name="McGinley-Smith S."/>
            <person name="Mohammad A.W."/>
            <person name="Gnirke A."/>
            <person name="Yurkov A.M."/>
            <person name="Nowrousian M."/>
            <person name="Sun S."/>
            <person name="Cuomo C.A."/>
            <person name="Heitman J."/>
        </authorList>
    </citation>
    <scope>NUCLEOTIDE SEQUENCE</scope>
    <source>
        <strain evidence="3">CBS 10117</strain>
    </source>
</reference>
<evidence type="ECO:0000313" key="3">
    <source>
        <dbReference type="EMBL" id="WWC62474.1"/>
    </source>
</evidence>
<dbReference type="STRING" id="1296121.A0A1A6A3J1"/>
<name>A0A1A6A3J1_9TREE</name>
<gene>
    <name evidence="2" type="ORF">I303_05484</name>
    <name evidence="3" type="ORF">I303_105070</name>
</gene>
<dbReference type="KEGG" id="kdj:28969183"/>
<sequence length="261" mass="28528">MPSLQFGFQSWGNPASTKRALLLHGLMGTGGVWFKVAQILVAQGHGWAPHSPIYSVKTVTQHLADNLKDQDIPYEVIAGVSWGSSFAAALYSLLPDNQKPKRLVMAEPIMDYGPRSQADVDRMLNTTKDIPTEESILKANPNWIRAEAILRRLSLSLIDPQVIVQLSDAMGSGDFSHSNLIPSQSSSKSTEIIILAADPDVKTVYPYSNAKRLEADFPHVKFGWVKKATHDMHKTDSGVLAKVILNGFDGAEQAGVTVLRP</sequence>